<dbReference type="GO" id="GO:0050415">
    <property type="term" value="F:formimidoylglutamase activity"/>
    <property type="evidence" value="ECO:0007669"/>
    <property type="project" value="UniProtKB-UniRule"/>
</dbReference>
<dbReference type="InterPro" id="IPR020855">
    <property type="entry name" value="Ureohydrolase_Mn_BS"/>
</dbReference>
<dbReference type="Gene3D" id="3.40.800.10">
    <property type="entry name" value="Ureohydrolase domain"/>
    <property type="match status" value="1"/>
</dbReference>
<dbReference type="InterPro" id="IPR023696">
    <property type="entry name" value="Ureohydrolase_dom_sf"/>
</dbReference>
<dbReference type="PIRSF" id="PIRSF036979">
    <property type="entry name" value="Arginase"/>
    <property type="match status" value="1"/>
</dbReference>
<gene>
    <name evidence="9" type="primary">hutG</name>
    <name evidence="9" type="ORF">ACFQI8_00340</name>
</gene>
<keyword evidence="10" id="KW-1185">Reference proteome</keyword>
<comment type="similarity">
    <text evidence="1">Belongs to the arginase family. Agmatinase subfamily.</text>
</comment>
<accession>A0ABD5XFG8</accession>
<dbReference type="SUPFAM" id="SSF52768">
    <property type="entry name" value="Arginase/deacetylase"/>
    <property type="match status" value="1"/>
</dbReference>
<dbReference type="PROSITE" id="PS51409">
    <property type="entry name" value="ARGINASE_2"/>
    <property type="match status" value="1"/>
</dbReference>
<dbReference type="PANTHER" id="PTHR11358:SF26">
    <property type="entry name" value="GUANIDINO ACID HYDROLASE, MITOCHONDRIAL"/>
    <property type="match status" value="1"/>
</dbReference>
<dbReference type="InterPro" id="IPR006035">
    <property type="entry name" value="Ureohydrolase"/>
</dbReference>
<sequence>MTLTDPPAWEGTSSDPNDEQFGHVIRPTGTEEAGDFRAVLVGEPYDGAVIGRRGAREGPAAIRRALAGVKTHHFDEGPVAGVADLGDLSIAAYNDGDDPENHVADVQGIVADEAAAVYERGALPVFLGGDNSLTVGNVTPLLGGDDSVGVVSFDAHLDCRDPADGPTSGTPYRQLFDAGLDRLAVVGARHFETSTAYADFLRDSGGTILTADEVGRGPVETAEFALDAVAACDRVFVSLDVDVLDQTAAPGASAPTPGGVTTRELFSMLRRVAADPRVAGFEVVECAPPLDDEDGRTVGAAARAVAHFLAGVTSRD</sequence>
<dbReference type="Pfam" id="PF00491">
    <property type="entry name" value="Arginase"/>
    <property type="match status" value="1"/>
</dbReference>
<keyword evidence="4" id="KW-0369">Histidine metabolism</keyword>
<dbReference type="RefSeq" id="WP_390242081.1">
    <property type="nucleotide sequence ID" value="NZ_JBHTAB010000001.1"/>
</dbReference>
<dbReference type="GO" id="GO:0046872">
    <property type="term" value="F:metal ion binding"/>
    <property type="evidence" value="ECO:0007669"/>
    <property type="project" value="UniProtKB-KW"/>
</dbReference>
<proteinExistence type="inferred from homology"/>
<keyword evidence="3 7" id="KW-0378">Hydrolase</keyword>
<dbReference type="Proteomes" id="UP001596460">
    <property type="component" value="Unassembled WGS sequence"/>
</dbReference>
<evidence type="ECO:0000256" key="7">
    <source>
        <dbReference type="RuleBase" id="RU003684"/>
    </source>
</evidence>
<dbReference type="PANTHER" id="PTHR11358">
    <property type="entry name" value="ARGINASE/AGMATINASE"/>
    <property type="match status" value="1"/>
</dbReference>
<evidence type="ECO:0000256" key="2">
    <source>
        <dbReference type="ARBA" id="ARBA00022723"/>
    </source>
</evidence>
<feature type="region of interest" description="Disordered" evidence="8">
    <location>
        <begin position="1"/>
        <end position="24"/>
    </location>
</feature>
<dbReference type="EMBL" id="JBHTAB010000001">
    <property type="protein sequence ID" value="MFC7127848.1"/>
    <property type="molecule type" value="Genomic_DNA"/>
</dbReference>
<dbReference type="AlphaFoldDB" id="A0ABD5XFG8"/>
<dbReference type="GO" id="GO:0019556">
    <property type="term" value="P:L-histidine catabolic process to glutamate and formamide"/>
    <property type="evidence" value="ECO:0007669"/>
    <property type="project" value="UniProtKB-UniRule"/>
</dbReference>
<evidence type="ECO:0000256" key="5">
    <source>
        <dbReference type="ARBA" id="ARBA00023211"/>
    </source>
</evidence>
<evidence type="ECO:0000256" key="3">
    <source>
        <dbReference type="ARBA" id="ARBA00022801"/>
    </source>
</evidence>
<evidence type="ECO:0000313" key="9">
    <source>
        <dbReference type="EMBL" id="MFC7127848.1"/>
    </source>
</evidence>
<dbReference type="InterPro" id="IPR005923">
    <property type="entry name" value="HutG"/>
</dbReference>
<dbReference type="PROSITE" id="PS01053">
    <property type="entry name" value="ARGINASE_1"/>
    <property type="match status" value="1"/>
</dbReference>
<organism evidence="9 10">
    <name type="scientific">Haloferax chudinovii</name>
    <dbReference type="NCBI Taxonomy" id="1109010"/>
    <lineage>
        <taxon>Archaea</taxon>
        <taxon>Methanobacteriati</taxon>
        <taxon>Methanobacteriota</taxon>
        <taxon>Stenosarchaea group</taxon>
        <taxon>Halobacteria</taxon>
        <taxon>Halobacteriales</taxon>
        <taxon>Haloferacaceae</taxon>
        <taxon>Haloferax</taxon>
    </lineage>
</organism>
<evidence type="ECO:0000256" key="4">
    <source>
        <dbReference type="ARBA" id="ARBA00022808"/>
    </source>
</evidence>
<keyword evidence="2" id="KW-0479">Metal-binding</keyword>
<protein>
    <recommendedName>
        <fullName evidence="6">Formimidoylglutamase</fullName>
        <ecNumber evidence="6">3.5.3.8</ecNumber>
    </recommendedName>
</protein>
<dbReference type="NCBIfam" id="TIGR01227">
    <property type="entry name" value="hutG"/>
    <property type="match status" value="1"/>
</dbReference>
<reference evidence="9 10" key="1">
    <citation type="journal article" date="2019" name="Int. J. Syst. Evol. Microbiol.">
        <title>The Global Catalogue of Microorganisms (GCM) 10K type strain sequencing project: providing services to taxonomists for standard genome sequencing and annotation.</title>
        <authorList>
            <consortium name="The Broad Institute Genomics Platform"/>
            <consortium name="The Broad Institute Genome Sequencing Center for Infectious Disease"/>
            <person name="Wu L."/>
            <person name="Ma J."/>
        </authorList>
    </citation>
    <scope>NUCLEOTIDE SEQUENCE [LARGE SCALE GENOMIC DNA]</scope>
    <source>
        <strain evidence="9 10">DSM 26526</strain>
    </source>
</reference>
<keyword evidence="5" id="KW-0464">Manganese</keyword>
<comment type="caution">
    <text evidence="9">The sequence shown here is derived from an EMBL/GenBank/DDBJ whole genome shotgun (WGS) entry which is preliminary data.</text>
</comment>
<evidence type="ECO:0000256" key="8">
    <source>
        <dbReference type="SAM" id="MobiDB-lite"/>
    </source>
</evidence>
<name>A0ABD5XFG8_9EURY</name>
<evidence type="ECO:0000256" key="1">
    <source>
        <dbReference type="ARBA" id="ARBA00009227"/>
    </source>
</evidence>
<dbReference type="CDD" id="cd09990">
    <property type="entry name" value="Agmatinase-like"/>
    <property type="match status" value="1"/>
</dbReference>
<dbReference type="EC" id="3.5.3.8" evidence="6"/>
<evidence type="ECO:0000313" key="10">
    <source>
        <dbReference type="Proteomes" id="UP001596460"/>
    </source>
</evidence>
<evidence type="ECO:0000256" key="6">
    <source>
        <dbReference type="NCBIfam" id="TIGR01227"/>
    </source>
</evidence>